<dbReference type="SUPFAM" id="SSF55277">
    <property type="entry name" value="GYF domain"/>
    <property type="match status" value="1"/>
</dbReference>
<evidence type="ECO:0000259" key="7">
    <source>
        <dbReference type="PROSITE" id="PS50016"/>
    </source>
</evidence>
<keyword evidence="2 5" id="KW-0863">Zinc-finger</keyword>
<dbReference type="EMBL" id="JAXIOK010000008">
    <property type="protein sequence ID" value="KAK4763991.1"/>
    <property type="molecule type" value="Genomic_DNA"/>
</dbReference>
<feature type="domain" description="Plus3" evidence="10">
    <location>
        <begin position="434"/>
        <end position="567"/>
    </location>
</feature>
<dbReference type="Pfam" id="PF03126">
    <property type="entry name" value="Plus-3"/>
    <property type="match status" value="1"/>
</dbReference>
<dbReference type="InterPro" id="IPR013083">
    <property type="entry name" value="Znf_RING/FYVE/PHD"/>
</dbReference>
<dbReference type="SUPFAM" id="SSF57903">
    <property type="entry name" value="FYVE/PHD zinc finger"/>
    <property type="match status" value="1"/>
</dbReference>
<evidence type="ECO:0000256" key="3">
    <source>
        <dbReference type="ARBA" id="ARBA00022833"/>
    </source>
</evidence>
<dbReference type="InterPro" id="IPR019787">
    <property type="entry name" value="Znf_PHD-finger"/>
</dbReference>
<feature type="domain" description="RING-type" evidence="8">
    <location>
        <begin position="159"/>
        <end position="201"/>
    </location>
</feature>
<sequence>MNSNSHKTLDDQPTSSLNASDEGGGDAGEGGERCGESLAVVSEVSEKGLGPGLVTGLNSSAADVAGGDCCRPEIEAAEKVVIRRKRGRAPRASAKKVKPVLKKKEKEDEEDVCFICFDGGELVVCDHRGCPKAYHPSCIKRSQSFFRSKARWSCGWHICTSCQKKAHYMCYTCPHSLCKSCYRRADFICIRENKGLCSTCRGTIILIENVKEGNKDMVQVDFDDQSSWEYLFKVYWTDLKAKLSMTVDEITQAQNLRKERKIKCKRSIEKLSNGYAKSDFGTMGNHRSSYLHGSSGWASNELLEFVGYMKGGDMPALSRFEVQALLLEYVDRNNLRDPKEKWEIFCDIRLRKLFGRVSLDHFEMLKLLDSHFLVKEIPQLDEAVRVTNFDGISGLMDIDLNKSEHPMVCNDKMLESFERLDEKENHIDQDDYAMLDSQRISSIYLRRSLIENLIDDVEQFKRKAVGSVVRIRISCQDDKQNMHRLVQVAGTSKAIELYKIGDKYTNIKLEILNVDRKEVIPIHEISDHDFSEEECRQFMQNVSSGKVKWFSTDVIQLKGPRVKAEQVNYISSYQQPEIVNEHLLNKRSENSRISSWITGSSHADAVSSGTKEVLSGIGSEISPSPLSTATEQSVNDDETCKIWHYQDSNGKVQGPFTMIQMRKWQTLGDFHHNQRIWRTDQKYEDSILLSDALEGHFLKESSALHSREDVKHSDDRDSSLDGISSISVNTNGTKSELGSHYLCDNIKSEKNIEKECRYFSGQIVGPSEMLLGANQGQEFDHSKGMLSHRHIGVGQIHDASIGKVYDGKGHFSAQSIRQNWKASSLVGSSPNEYPGGSLVNSLLTTPQKTKGIETTFPALLGPAQKPAFENFRSPDVCIGDSAHSWISTSSIVDGKMANNKVVNRECDSNVVSASQKLTEICNMDGSTSLTLGSVQLLPPPFVPGPLSWQSMVSEPVELTPLPEESVSDLLAELEASEPFNGSFSSLSPKNFDGSRGKTDYYSNEAGFFSVSQPGRGDCVSSSCTFPIPSPAVTTEPQGSYYFNPHDMKRIIFPENSSPMTLDYRNGYPENGQVSWFSPLERNPEMWEKQLPQQQQKAQYYAGNRNSSPKDQLFSGLNLDLSRGRSVWDIQ</sequence>
<dbReference type="AlphaFoldDB" id="A0AAN7KBW4"/>
<evidence type="ECO:0000256" key="6">
    <source>
        <dbReference type="SAM" id="MobiDB-lite"/>
    </source>
</evidence>
<dbReference type="Gene3D" id="1.10.245.10">
    <property type="entry name" value="SWIB/MDM2 domain"/>
    <property type="match status" value="1"/>
</dbReference>
<organism evidence="12 13">
    <name type="scientific">Trapa incisa</name>
    <dbReference type="NCBI Taxonomy" id="236973"/>
    <lineage>
        <taxon>Eukaryota</taxon>
        <taxon>Viridiplantae</taxon>
        <taxon>Streptophyta</taxon>
        <taxon>Embryophyta</taxon>
        <taxon>Tracheophyta</taxon>
        <taxon>Spermatophyta</taxon>
        <taxon>Magnoliopsida</taxon>
        <taxon>eudicotyledons</taxon>
        <taxon>Gunneridae</taxon>
        <taxon>Pentapetalae</taxon>
        <taxon>rosids</taxon>
        <taxon>malvids</taxon>
        <taxon>Myrtales</taxon>
        <taxon>Lythraceae</taxon>
        <taxon>Trapa</taxon>
    </lineage>
</organism>
<dbReference type="InterPro" id="IPR017907">
    <property type="entry name" value="Znf_RING_CS"/>
</dbReference>
<evidence type="ECO:0000259" key="10">
    <source>
        <dbReference type="PROSITE" id="PS51360"/>
    </source>
</evidence>
<feature type="domain" description="PHD-type" evidence="7">
    <location>
        <begin position="110"/>
        <end position="176"/>
    </location>
</feature>
<dbReference type="GO" id="GO:0008270">
    <property type="term" value="F:zinc ion binding"/>
    <property type="evidence" value="ECO:0007669"/>
    <property type="project" value="UniProtKB-KW"/>
</dbReference>
<dbReference type="SMART" id="SM00249">
    <property type="entry name" value="PHD"/>
    <property type="match status" value="1"/>
</dbReference>
<dbReference type="CDD" id="cd19757">
    <property type="entry name" value="Bbox1"/>
    <property type="match status" value="1"/>
</dbReference>
<evidence type="ECO:0008006" key="14">
    <source>
        <dbReference type="Google" id="ProtNLM"/>
    </source>
</evidence>
<dbReference type="SUPFAM" id="SSF159042">
    <property type="entry name" value="Plus3-like"/>
    <property type="match status" value="1"/>
</dbReference>
<dbReference type="SMART" id="SM00444">
    <property type="entry name" value="GYF"/>
    <property type="match status" value="1"/>
</dbReference>
<dbReference type="InterPro" id="IPR035445">
    <property type="entry name" value="GYF-like_dom_sf"/>
</dbReference>
<dbReference type="CDD" id="cd15568">
    <property type="entry name" value="PHD5_NSD"/>
    <property type="match status" value="1"/>
</dbReference>
<dbReference type="SMART" id="SM00151">
    <property type="entry name" value="SWIB"/>
    <property type="match status" value="1"/>
</dbReference>
<comment type="caution">
    <text evidence="12">The sequence shown here is derived from an EMBL/GenBank/DDBJ whole genome shotgun (WGS) entry which is preliminary data.</text>
</comment>
<keyword evidence="3" id="KW-0862">Zinc</keyword>
<gene>
    <name evidence="12" type="ORF">SAY87_013429</name>
</gene>
<dbReference type="Gene3D" id="3.30.1490.40">
    <property type="match status" value="1"/>
</dbReference>
<dbReference type="PROSITE" id="PS51925">
    <property type="entry name" value="SWIB_MDM2"/>
    <property type="match status" value="1"/>
</dbReference>
<dbReference type="InterPro" id="IPR011011">
    <property type="entry name" value="Znf_FYVE_PHD"/>
</dbReference>
<feature type="domain" description="DM2" evidence="11">
    <location>
        <begin position="291"/>
        <end position="374"/>
    </location>
</feature>
<evidence type="ECO:0000313" key="13">
    <source>
        <dbReference type="Proteomes" id="UP001345219"/>
    </source>
</evidence>
<dbReference type="InterPro" id="IPR036885">
    <property type="entry name" value="SWIB_MDM2_dom_sf"/>
</dbReference>
<keyword evidence="1" id="KW-0479">Metal-binding</keyword>
<dbReference type="PROSITE" id="PS00518">
    <property type="entry name" value="ZF_RING_1"/>
    <property type="match status" value="1"/>
</dbReference>
<dbReference type="Gene3D" id="3.30.40.10">
    <property type="entry name" value="Zinc/RING finger domain, C3HC4 (zinc finger)"/>
    <property type="match status" value="1"/>
</dbReference>
<dbReference type="CDD" id="cd10567">
    <property type="entry name" value="SWIB-MDM2_like"/>
    <property type="match status" value="1"/>
</dbReference>
<feature type="compositionally biased region" description="Polar residues" evidence="6">
    <location>
        <begin position="1"/>
        <end position="19"/>
    </location>
</feature>
<dbReference type="Pfam" id="PF02213">
    <property type="entry name" value="GYF"/>
    <property type="match status" value="1"/>
</dbReference>
<dbReference type="InterPro" id="IPR003121">
    <property type="entry name" value="SWIB_MDM2_domain"/>
</dbReference>
<dbReference type="InterPro" id="IPR001965">
    <property type="entry name" value="Znf_PHD"/>
</dbReference>
<dbReference type="PROSITE" id="PS50089">
    <property type="entry name" value="ZF_RING_2"/>
    <property type="match status" value="1"/>
</dbReference>
<protein>
    <recommendedName>
        <fullName evidence="14">Zinc finger CCCH domain-containing protein 44</fullName>
    </recommendedName>
</protein>
<dbReference type="InterPro" id="IPR019835">
    <property type="entry name" value="SWIB_domain"/>
</dbReference>
<dbReference type="InterPro" id="IPR003169">
    <property type="entry name" value="GYF"/>
</dbReference>
<dbReference type="FunFam" id="3.30.40.10:FF:000303">
    <property type="entry name" value="Zinc finger CCCH domain-containing protein 19"/>
    <property type="match status" value="1"/>
</dbReference>
<dbReference type="Gene3D" id="3.90.70.200">
    <property type="entry name" value="Plus-3 domain"/>
    <property type="match status" value="1"/>
</dbReference>
<feature type="domain" description="GYF" evidence="9">
    <location>
        <begin position="640"/>
        <end position="694"/>
    </location>
</feature>
<evidence type="ECO:0000256" key="4">
    <source>
        <dbReference type="ARBA" id="ARBA00023125"/>
    </source>
</evidence>
<dbReference type="PROSITE" id="PS51360">
    <property type="entry name" value="PLUS3"/>
    <property type="match status" value="1"/>
</dbReference>
<dbReference type="GO" id="GO:0003677">
    <property type="term" value="F:DNA binding"/>
    <property type="evidence" value="ECO:0007669"/>
    <property type="project" value="UniProtKB-KW"/>
</dbReference>
<dbReference type="PROSITE" id="PS01359">
    <property type="entry name" value="ZF_PHD_1"/>
    <property type="match status" value="1"/>
</dbReference>
<evidence type="ECO:0000256" key="2">
    <source>
        <dbReference type="ARBA" id="ARBA00022771"/>
    </source>
</evidence>
<dbReference type="Pfam" id="PF02201">
    <property type="entry name" value="SWIB"/>
    <property type="match status" value="1"/>
</dbReference>
<dbReference type="PROSITE" id="PS50016">
    <property type="entry name" value="ZF_PHD_2"/>
    <property type="match status" value="1"/>
</dbReference>
<keyword evidence="4" id="KW-0238">DNA-binding</keyword>
<dbReference type="InterPro" id="IPR019786">
    <property type="entry name" value="Zinc_finger_PHD-type_CS"/>
</dbReference>
<dbReference type="PANTHER" id="PTHR46695:SF5">
    <property type="entry name" value="RNA POLYMERASE-ASSOCIATED PROTEIN RTF1 HOMOLOG"/>
    <property type="match status" value="1"/>
</dbReference>
<reference evidence="12 13" key="1">
    <citation type="journal article" date="2023" name="Hortic Res">
        <title>Pangenome of water caltrop reveals structural variations and asymmetric subgenome divergence after allopolyploidization.</title>
        <authorList>
            <person name="Zhang X."/>
            <person name="Chen Y."/>
            <person name="Wang L."/>
            <person name="Yuan Y."/>
            <person name="Fang M."/>
            <person name="Shi L."/>
            <person name="Lu R."/>
            <person name="Comes H.P."/>
            <person name="Ma Y."/>
            <person name="Chen Y."/>
            <person name="Huang G."/>
            <person name="Zhou Y."/>
            <person name="Zheng Z."/>
            <person name="Qiu Y."/>
        </authorList>
    </citation>
    <scope>NUCLEOTIDE SEQUENCE [LARGE SCALE GENOMIC DNA]</scope>
    <source>
        <tissue evidence="12">Roots</tissue>
    </source>
</reference>
<evidence type="ECO:0000256" key="5">
    <source>
        <dbReference type="PROSITE-ProRule" id="PRU00175"/>
    </source>
</evidence>
<feature type="region of interest" description="Disordered" evidence="6">
    <location>
        <begin position="1"/>
        <end position="34"/>
    </location>
</feature>
<dbReference type="SUPFAM" id="SSF47592">
    <property type="entry name" value="SWIB/MDM2 domain"/>
    <property type="match status" value="1"/>
</dbReference>
<dbReference type="PROSITE" id="PS50829">
    <property type="entry name" value="GYF"/>
    <property type="match status" value="1"/>
</dbReference>
<dbReference type="PANTHER" id="PTHR46695">
    <property type="entry name" value="ZINC FINGER CCCH DOMAIN-CONTAINING PROTEIN 44-RELATED"/>
    <property type="match status" value="1"/>
</dbReference>
<evidence type="ECO:0000259" key="11">
    <source>
        <dbReference type="PROSITE" id="PS51925"/>
    </source>
</evidence>
<keyword evidence="13" id="KW-1185">Reference proteome</keyword>
<proteinExistence type="predicted"/>
<evidence type="ECO:0000256" key="1">
    <source>
        <dbReference type="ARBA" id="ARBA00022723"/>
    </source>
</evidence>
<evidence type="ECO:0000259" key="8">
    <source>
        <dbReference type="PROSITE" id="PS50089"/>
    </source>
</evidence>
<dbReference type="InterPro" id="IPR001841">
    <property type="entry name" value="Znf_RING"/>
</dbReference>
<accession>A0AAN7KBW4</accession>
<dbReference type="Proteomes" id="UP001345219">
    <property type="component" value="Chromosome 11"/>
</dbReference>
<evidence type="ECO:0000313" key="12">
    <source>
        <dbReference type="EMBL" id="KAK4763991.1"/>
    </source>
</evidence>
<evidence type="ECO:0000259" key="9">
    <source>
        <dbReference type="PROSITE" id="PS50829"/>
    </source>
</evidence>
<dbReference type="InterPro" id="IPR036128">
    <property type="entry name" value="Plus3-like_sf"/>
</dbReference>
<dbReference type="InterPro" id="IPR004343">
    <property type="entry name" value="Plus-3_dom"/>
</dbReference>
<dbReference type="SMART" id="SM00719">
    <property type="entry name" value="Plus3"/>
    <property type="match status" value="1"/>
</dbReference>
<name>A0AAN7KBW4_9MYRT</name>